<dbReference type="InterPro" id="IPR023997">
    <property type="entry name" value="TonB-dep_OMP_SusC/RagA_CS"/>
</dbReference>
<gene>
    <name evidence="10" type="ORF">FIA58_010235</name>
</gene>
<dbReference type="SUPFAM" id="SSF56935">
    <property type="entry name" value="Porins"/>
    <property type="match status" value="1"/>
</dbReference>
<keyword evidence="2 7" id="KW-0813">Transport</keyword>
<keyword evidence="4 7" id="KW-0812">Transmembrane</keyword>
<reference evidence="10" key="1">
    <citation type="submission" date="2019-05" db="EMBL/GenBank/DDBJ databases">
        <authorList>
            <person name="Lianzixin W."/>
        </authorList>
    </citation>
    <scope>NUCLEOTIDE SEQUENCE</scope>
    <source>
        <strain evidence="10">EC11</strain>
    </source>
</reference>
<dbReference type="InterPro" id="IPR039426">
    <property type="entry name" value="TonB-dep_rcpt-like"/>
</dbReference>
<dbReference type="Gene3D" id="2.170.130.10">
    <property type="entry name" value="TonB-dependent receptor, plug domain"/>
    <property type="match status" value="1"/>
</dbReference>
<feature type="signal peptide" evidence="8">
    <location>
        <begin position="1"/>
        <end position="22"/>
    </location>
</feature>
<dbReference type="Pfam" id="PF07715">
    <property type="entry name" value="Plug"/>
    <property type="match status" value="1"/>
</dbReference>
<keyword evidence="11" id="KW-1185">Reference proteome</keyword>
<feature type="domain" description="TonB-dependent receptor plug" evidence="9">
    <location>
        <begin position="115"/>
        <end position="221"/>
    </location>
</feature>
<evidence type="ECO:0000256" key="8">
    <source>
        <dbReference type="SAM" id="SignalP"/>
    </source>
</evidence>
<dbReference type="Proteomes" id="UP000817854">
    <property type="component" value="Unassembled WGS sequence"/>
</dbReference>
<organism evidence="10 11">
    <name type="scientific">Flavobacterium jejuense</name>
    <dbReference type="NCBI Taxonomy" id="1544455"/>
    <lineage>
        <taxon>Bacteria</taxon>
        <taxon>Pseudomonadati</taxon>
        <taxon>Bacteroidota</taxon>
        <taxon>Flavobacteriia</taxon>
        <taxon>Flavobacteriales</taxon>
        <taxon>Flavobacteriaceae</taxon>
        <taxon>Flavobacterium</taxon>
    </lineage>
</organism>
<keyword evidence="5 7" id="KW-0472">Membrane</keyword>
<accession>A0ABX0IU43</accession>
<dbReference type="InterPro" id="IPR012910">
    <property type="entry name" value="Plug_dom"/>
</dbReference>
<sequence>MRCKFKWILTLIVALLFQLSFAQEKTITGVVTDIIGPLSGANVIIKGTNRGVTTNFDGGYSIKANVGDVLVFSYVGTKDTSIVIGEANTYNVTLKAEELSEVVVTGALGIQRKPDELTTSSQVIKSDEINQAKNPNAIQSLTGKVTGLQINTISTGVNPATEIVLRGNKSITGSNQALIVIDNVITNANALSNLDPNLIESINVLKGASGSALYGSVGGNGAIIVTTKKGNKQKGKVTVDITSSVTFEEIAFLPQKQDRYGKGYWGEIDAFDQGSWGPEYDGSIQPVGLPYPTFNDFRYNTYDFRKDNVKDFFQTGTTLQNSLIISGGDNEGYFTLGYNKRNTEGIIPNDEFTRDVVSLNTGKTFGKLKLSGIARYSIDKSNVVSSYDSDANNTNDRNLYQQLTQVPSDVDVTQFNSGSNQDHWTAFGDSPYWIMNNSRAATRGKRFEINLEGQYKFNKNINLTYRTSINDRTYRFVDYLNDFNATYTITGDSRDISSTLQVQTGNSRIYTNDLLANFIYDLTEDINLNAIVGASTWENNTYFHDSFGRDLTIPGFYDLSNISSSIAIDEDKFTSRNLGVFANLDLGYKDYLFLNLTARKDYNSALNLEGKKVKDLGFFYPSAGVSFIPTKAFPELKGKILHKAKVSASYVKVGNVTGLAPHSIIDTGIQPAAFPYTSSGLNSFILPNRTTDKEIEPEFVTSLEGNINLELLNIRGTPRLTFDASYSETKNSNQILTTSVSSSTGVSAATINVGQTTSSALELDLGFTPIKNENFEWSANIGYFTFETNVDKVTNESTSVATSNGTPATYAIVGNQFPVIQGTYYERDELGRVVLDSNGAPKLGSGIKVLGKTTPDYILNFGTQIRYKGFTLKATADYRTGHQFYSGIYQDLTTQGRSYVTAENGRGYFIFPNSTIEGSGVTNTTVLTGPSFSGPSPYAKYQDYIQSNYTTVDENFIVDATAFKVREVSLSYSLPSKFLKDGFINACTFGISGRNLLVILPKENRGYNDPELAGAIGGYGQTPPTKFYTMSINLIF</sequence>
<evidence type="ECO:0000256" key="1">
    <source>
        <dbReference type="ARBA" id="ARBA00004571"/>
    </source>
</evidence>
<comment type="caution">
    <text evidence="10">The sequence shown here is derived from an EMBL/GenBank/DDBJ whole genome shotgun (WGS) entry which is preliminary data.</text>
</comment>
<evidence type="ECO:0000256" key="4">
    <source>
        <dbReference type="ARBA" id="ARBA00022692"/>
    </source>
</evidence>
<evidence type="ECO:0000313" key="10">
    <source>
        <dbReference type="EMBL" id="NHN26053.1"/>
    </source>
</evidence>
<dbReference type="Gene3D" id="2.40.170.20">
    <property type="entry name" value="TonB-dependent receptor, beta-barrel domain"/>
    <property type="match status" value="1"/>
</dbReference>
<protein>
    <submittedName>
        <fullName evidence="10">SusC/RagA family TonB-linked outer membrane protein</fullName>
    </submittedName>
</protein>
<dbReference type="SUPFAM" id="SSF49464">
    <property type="entry name" value="Carboxypeptidase regulatory domain-like"/>
    <property type="match status" value="1"/>
</dbReference>
<comment type="subcellular location">
    <subcellularLocation>
        <location evidence="1 7">Cell outer membrane</location>
        <topology evidence="1 7">Multi-pass membrane protein</topology>
    </subcellularLocation>
</comment>
<evidence type="ECO:0000313" key="11">
    <source>
        <dbReference type="Proteomes" id="UP000817854"/>
    </source>
</evidence>
<dbReference type="EMBL" id="VEVQ02000006">
    <property type="protein sequence ID" value="NHN26053.1"/>
    <property type="molecule type" value="Genomic_DNA"/>
</dbReference>
<dbReference type="InterPro" id="IPR023996">
    <property type="entry name" value="TonB-dep_OMP_SusC/RagA"/>
</dbReference>
<feature type="chain" id="PRO_5045657043" evidence="8">
    <location>
        <begin position="23"/>
        <end position="1036"/>
    </location>
</feature>
<evidence type="ECO:0000259" key="9">
    <source>
        <dbReference type="Pfam" id="PF07715"/>
    </source>
</evidence>
<dbReference type="NCBIfam" id="TIGR04056">
    <property type="entry name" value="OMP_RagA_SusC"/>
    <property type="match status" value="1"/>
</dbReference>
<evidence type="ECO:0000256" key="6">
    <source>
        <dbReference type="ARBA" id="ARBA00023237"/>
    </source>
</evidence>
<dbReference type="InterPro" id="IPR036942">
    <property type="entry name" value="Beta-barrel_TonB_sf"/>
</dbReference>
<dbReference type="RefSeq" id="WP_140962391.1">
    <property type="nucleotide sequence ID" value="NZ_VEVQ02000006.1"/>
</dbReference>
<dbReference type="PROSITE" id="PS52016">
    <property type="entry name" value="TONB_DEPENDENT_REC_3"/>
    <property type="match status" value="1"/>
</dbReference>
<comment type="similarity">
    <text evidence="7">Belongs to the TonB-dependent receptor family.</text>
</comment>
<keyword evidence="6 7" id="KW-0998">Cell outer membrane</keyword>
<dbReference type="InterPro" id="IPR008969">
    <property type="entry name" value="CarboxyPept-like_regulatory"/>
</dbReference>
<keyword evidence="3 7" id="KW-1134">Transmembrane beta strand</keyword>
<dbReference type="NCBIfam" id="TIGR04057">
    <property type="entry name" value="SusC_RagA_signa"/>
    <property type="match status" value="1"/>
</dbReference>
<dbReference type="InterPro" id="IPR037066">
    <property type="entry name" value="Plug_dom_sf"/>
</dbReference>
<name>A0ABX0IU43_9FLAO</name>
<evidence type="ECO:0000256" key="7">
    <source>
        <dbReference type="PROSITE-ProRule" id="PRU01360"/>
    </source>
</evidence>
<keyword evidence="8" id="KW-0732">Signal</keyword>
<evidence type="ECO:0000256" key="3">
    <source>
        <dbReference type="ARBA" id="ARBA00022452"/>
    </source>
</evidence>
<evidence type="ECO:0000256" key="2">
    <source>
        <dbReference type="ARBA" id="ARBA00022448"/>
    </source>
</evidence>
<reference evidence="10" key="2">
    <citation type="submission" date="2020-02" db="EMBL/GenBank/DDBJ databases">
        <title>Flavobacterium profundi sp. nov., isolated from a deep-sea seamount.</title>
        <authorList>
            <person name="Zhang D.-C."/>
        </authorList>
    </citation>
    <scope>NUCLEOTIDE SEQUENCE</scope>
    <source>
        <strain evidence="10">EC11</strain>
    </source>
</reference>
<dbReference type="Pfam" id="PF13715">
    <property type="entry name" value="CarbopepD_reg_2"/>
    <property type="match status" value="1"/>
</dbReference>
<proteinExistence type="inferred from homology"/>
<evidence type="ECO:0000256" key="5">
    <source>
        <dbReference type="ARBA" id="ARBA00023136"/>
    </source>
</evidence>